<accession>A0ACC1TC67</accession>
<name>A0ACC1TC67_9APHY</name>
<organism evidence="1 2">
    <name type="scientific">Phlebia brevispora</name>
    <dbReference type="NCBI Taxonomy" id="194682"/>
    <lineage>
        <taxon>Eukaryota</taxon>
        <taxon>Fungi</taxon>
        <taxon>Dikarya</taxon>
        <taxon>Basidiomycota</taxon>
        <taxon>Agaricomycotina</taxon>
        <taxon>Agaricomycetes</taxon>
        <taxon>Polyporales</taxon>
        <taxon>Meruliaceae</taxon>
        <taxon>Phlebia</taxon>
    </lineage>
</organism>
<comment type="caution">
    <text evidence="1">The sequence shown here is derived from an EMBL/GenBank/DDBJ whole genome shotgun (WGS) entry which is preliminary data.</text>
</comment>
<proteinExistence type="predicted"/>
<dbReference type="EMBL" id="JANHOG010000125">
    <property type="protein sequence ID" value="KAJ3557879.1"/>
    <property type="molecule type" value="Genomic_DNA"/>
</dbReference>
<reference evidence="1" key="1">
    <citation type="submission" date="2022-07" db="EMBL/GenBank/DDBJ databases">
        <title>Genome Sequence of Phlebia brevispora.</title>
        <authorList>
            <person name="Buettner E."/>
        </authorList>
    </citation>
    <scope>NUCLEOTIDE SEQUENCE</scope>
    <source>
        <strain evidence="1">MPL23</strain>
    </source>
</reference>
<evidence type="ECO:0000313" key="2">
    <source>
        <dbReference type="Proteomes" id="UP001148662"/>
    </source>
</evidence>
<gene>
    <name evidence="1" type="ORF">NM688_g1233</name>
</gene>
<keyword evidence="2" id="KW-1185">Reference proteome</keyword>
<protein>
    <submittedName>
        <fullName evidence="1">Uncharacterized protein</fullName>
    </submittedName>
</protein>
<evidence type="ECO:0000313" key="1">
    <source>
        <dbReference type="EMBL" id="KAJ3557879.1"/>
    </source>
</evidence>
<sequence>MVTRQPPTFVLTAPMPRSQRFRHIVAKYCTRVSHSRRRPRIAESIEVPPTPPPKDEIHEKHPVKDLSLDLQDMQHEYAAHIVFLTQATSSTHDIMSQPSHPIQPQSRSPPPAKAQPYPQLPASVVLPRMLSVPELKRRREEVARRSLVAAMHDDQEEEVWQQRQRHEKEVFWHQLEEEEKRRKLQLEKELRYVALIKRMKEDQERREDEERRKALEERRATEQARRRQQAQDFEEWRKEQARRAQDEARQRMEKRSNVVARRRMGIARLNNACSDTPSSEFDCWLTMQAADSIVWRRRFARIHGSTMTIYKDALSSQLIATLNFREVQDIKEWEDGCEELEGLPFSFCMKMHDGAVWTIFTDNQEEKGTLLVLVPPSATFSTLSTNPLLSLAMSQTPFSTQDNTARQAGNCRASRNDGLGNLANIIRTSVPGTQGTEVSIHANPSTPTPSRPLAGTEVVPATVTTASSQVQLQAGSDGLIDVVDKALLAADLSLAIGTDHLMSPAPAPAVVEQEMAPPPSELVAPLPQRCHHLTALPDLTCEPAHPRAAYFTSLDDIFDPSSNPVRWFDREESGHVAHTYDIEYTQIVSTFREGCEAAVLQGSADDSDLKRVITQSLSPAPTPQSKETLAEPSSKRARTHTSKHDDPDLLMLHLPSGSSLNNVRGAETLQVIDAFHPLVTAIPDLPLNKGMRLSGVLRDVIKGVSAGDMDCHVKDLDMAEAKAAKVKDEPSLTQLAITATQKEWAGSNSFYEVKACIRRCVDNCLVVQMSAHISDKELKELDEQFKLHLDSVQYMQLAQKMGIVTALYINTVLFYQLETTDLNFAEDILDQLMKFNRELGEVLVLNPTELIIVDGQHRMFLVYMRDSKKSAAAWQSHSNASSAGNGVIWPSPATLVQSTADVAVDLTPSSITTTNVSHDHCSHPPFCINCSEAHKVNSYTHGVSGETLQVGKTCSDKDRFMPAHSRPISLAGHSVRGGHGRRSLSYAAATATSSFCTKDPRPCLPHTLRTGNPFAVLADPIPGLGTEREPYDLVSEVSTALCQAEPSAVLISSSLDDLYVMPRTAVDKHGDTHMEGKSF</sequence>
<dbReference type="Proteomes" id="UP001148662">
    <property type="component" value="Unassembled WGS sequence"/>
</dbReference>